<dbReference type="Proteomes" id="UP000716004">
    <property type="component" value="Unassembled WGS sequence"/>
</dbReference>
<evidence type="ECO:0000256" key="1">
    <source>
        <dbReference type="SAM" id="Phobius"/>
    </source>
</evidence>
<comment type="caution">
    <text evidence="2">The sequence shown here is derived from an EMBL/GenBank/DDBJ whole genome shotgun (WGS) entry which is preliminary data.</text>
</comment>
<reference evidence="2" key="1">
    <citation type="submission" date="2021-04" db="EMBL/GenBank/DDBJ databases">
        <title>Genomic insights into ecological role and evolution of a novel Thermoplasmata order Candidatus Sysuiplasmatales.</title>
        <authorList>
            <person name="Yuan Y."/>
        </authorList>
    </citation>
    <scope>NUCLEOTIDE SEQUENCE</scope>
    <source>
        <strain evidence="2">YP2-bin.285</strain>
    </source>
</reference>
<proteinExistence type="predicted"/>
<gene>
    <name evidence="2" type="ORF">J9259_09485</name>
</gene>
<keyword evidence="1" id="KW-0812">Transmembrane</keyword>
<evidence type="ECO:0008006" key="4">
    <source>
        <dbReference type="Google" id="ProtNLM"/>
    </source>
</evidence>
<keyword evidence="1" id="KW-1133">Transmembrane helix</keyword>
<dbReference type="EMBL" id="JAGVSJ010000058">
    <property type="protein sequence ID" value="MBX8632726.1"/>
    <property type="molecule type" value="Genomic_DNA"/>
</dbReference>
<evidence type="ECO:0000313" key="2">
    <source>
        <dbReference type="EMBL" id="MBX8632726.1"/>
    </source>
</evidence>
<evidence type="ECO:0000313" key="3">
    <source>
        <dbReference type="Proteomes" id="UP000716004"/>
    </source>
</evidence>
<sequence length="65" mass="6829">MRARYLTIAAAILVFLALLFVAGRNYAAGFGAALGTVAVVIALFGCCAIPLILSLFVNKNRNGEK</sequence>
<name>A0A8J7YQZ1_9ARCH</name>
<protein>
    <recommendedName>
        <fullName evidence="4">DUF2892 domain-containing protein</fullName>
    </recommendedName>
</protein>
<accession>A0A8J7YQZ1</accession>
<feature type="transmembrane region" description="Helical" evidence="1">
    <location>
        <begin position="37"/>
        <end position="57"/>
    </location>
</feature>
<organism evidence="2 3">
    <name type="scientific">Candidatus Sysuiplasma superficiale</name>
    <dbReference type="NCBI Taxonomy" id="2823368"/>
    <lineage>
        <taxon>Archaea</taxon>
        <taxon>Methanobacteriati</taxon>
        <taxon>Thermoplasmatota</taxon>
        <taxon>Thermoplasmata</taxon>
        <taxon>Candidatus Sysuiplasmatales</taxon>
        <taxon>Candidatus Sysuiplasmataceae</taxon>
        <taxon>Candidatus Sysuiplasma</taxon>
    </lineage>
</organism>
<keyword evidence="1" id="KW-0472">Membrane</keyword>
<dbReference type="AlphaFoldDB" id="A0A8J7YQZ1"/>